<organism evidence="1 2">
    <name type="scientific">Slackia faecicanis</name>
    <dbReference type="NCBI Taxonomy" id="255723"/>
    <lineage>
        <taxon>Bacteria</taxon>
        <taxon>Bacillati</taxon>
        <taxon>Actinomycetota</taxon>
        <taxon>Coriobacteriia</taxon>
        <taxon>Eggerthellales</taxon>
        <taxon>Eggerthellaceae</taxon>
        <taxon>Slackia</taxon>
    </lineage>
</organism>
<evidence type="ECO:0000313" key="2">
    <source>
        <dbReference type="Proteomes" id="UP000267368"/>
    </source>
</evidence>
<gene>
    <name evidence="1" type="ORF">DMP07_01285</name>
</gene>
<keyword evidence="2" id="KW-1185">Reference proteome</keyword>
<dbReference type="OrthoDB" id="9898681at2"/>
<dbReference type="InterPro" id="IPR043773">
    <property type="entry name" value="JetA"/>
</dbReference>
<sequence length="503" mass="56806">MDDDMRLQPFALRRDGEAQRRLYAVLSSPKREFYVHGIIVLWDLHCSKRWITKDDFVDTLATRFENYLVGGLLGGRDEFLDENFAVEEDESPEEESPLSRARIVLRRLYETGWFELFKDSVEGTLKTTLVVGDQASRLAEFVAADARRSHVDSTSCVLNVRASLEHAHDGLERARTDGRDIDDAVVRGVVGRELCEALKNARERSEALNARIRRTCHEFKLTSMRIAGCRTQHDLQLVMDDYERGLFDSIMQPLRIEDGFDRNGDVIVRMLDAWSVDSELMALVREASRLPGMPEGLSRPFEFIQDVRYTYAVRIRDAWEYALSLEKRVTSEMSKKHRMLLGGSSTMAAAYERAIMQISQSDEARAAHALEAMQATLSLPDKGPFDDSCLSAFRAQDDAEKMNRVRIADQGDMATVRRDDAVSESALARAGRRMRAMVARASEVDGSSLPLSSRADRVQQMLYVLAADSKDSAYVVPQVDDNDRVMSGGQNIARVRFVGRASR</sequence>
<dbReference type="RefSeq" id="WP_123197345.1">
    <property type="nucleotide sequence ID" value="NZ_QICB01000001.1"/>
</dbReference>
<reference evidence="2" key="1">
    <citation type="submission" date="2018-05" db="EMBL/GenBank/DDBJ databases">
        <title>Genome Sequencing of selected type strains of the family Eggerthellaceae.</title>
        <authorList>
            <person name="Danylec N."/>
            <person name="Stoll D.A."/>
            <person name="Doetsch A."/>
            <person name="Huch M."/>
        </authorList>
    </citation>
    <scope>NUCLEOTIDE SEQUENCE [LARGE SCALE GENOMIC DNA]</scope>
    <source>
        <strain evidence="2">DSM 17537</strain>
    </source>
</reference>
<comment type="caution">
    <text evidence="1">The sequence shown here is derived from an EMBL/GenBank/DDBJ whole genome shotgun (WGS) entry which is preliminary data.</text>
</comment>
<dbReference type="Pfam" id="PF18982">
    <property type="entry name" value="JetA"/>
    <property type="match status" value="1"/>
</dbReference>
<name>A0A3N0AHC5_9ACTN</name>
<protein>
    <submittedName>
        <fullName evidence="1">Uncharacterized protein</fullName>
    </submittedName>
</protein>
<dbReference type="EMBL" id="QICB01000001">
    <property type="protein sequence ID" value="RNL21504.1"/>
    <property type="molecule type" value="Genomic_DNA"/>
</dbReference>
<dbReference type="Proteomes" id="UP000267368">
    <property type="component" value="Unassembled WGS sequence"/>
</dbReference>
<accession>A0A3N0AHC5</accession>
<proteinExistence type="predicted"/>
<evidence type="ECO:0000313" key="1">
    <source>
        <dbReference type="EMBL" id="RNL21504.1"/>
    </source>
</evidence>
<dbReference type="AlphaFoldDB" id="A0A3N0AHC5"/>